<evidence type="ECO:0000256" key="1">
    <source>
        <dbReference type="SAM" id="MobiDB-lite"/>
    </source>
</evidence>
<sequence length="53" mass="5787">FLPSSAAEERYSMDEQTVSSDTELKLEFTSGTDQLASQGEVDASNVLKHGWPP</sequence>
<proteinExistence type="predicted"/>
<protein>
    <submittedName>
        <fullName evidence="2">Uncharacterized protein</fullName>
    </submittedName>
</protein>
<feature type="non-terminal residue" evidence="2">
    <location>
        <position position="1"/>
    </location>
</feature>
<accession>A0A1A8H9I6</accession>
<evidence type="ECO:0000313" key="2">
    <source>
        <dbReference type="EMBL" id="SBQ80826.1"/>
    </source>
</evidence>
<dbReference type="EMBL" id="HAEC01012609">
    <property type="protein sequence ID" value="SBQ80826.1"/>
    <property type="molecule type" value="Transcribed_RNA"/>
</dbReference>
<feature type="non-terminal residue" evidence="2">
    <location>
        <position position="53"/>
    </location>
</feature>
<reference evidence="2" key="1">
    <citation type="submission" date="2016-05" db="EMBL/GenBank/DDBJ databases">
        <authorList>
            <person name="Lavstsen T."/>
            <person name="Jespersen J.S."/>
        </authorList>
    </citation>
    <scope>NUCLEOTIDE SEQUENCE</scope>
    <source>
        <tissue evidence="2">Brain</tissue>
    </source>
</reference>
<feature type="region of interest" description="Disordered" evidence="1">
    <location>
        <begin position="32"/>
        <end position="53"/>
    </location>
</feature>
<name>A0A1A8H9I6_9TELE</name>
<reference evidence="2" key="2">
    <citation type="submission" date="2016-06" db="EMBL/GenBank/DDBJ databases">
        <title>The genome of a short-lived fish provides insights into sex chromosome evolution and the genetic control of aging.</title>
        <authorList>
            <person name="Reichwald K."/>
            <person name="Felder M."/>
            <person name="Petzold A."/>
            <person name="Koch P."/>
            <person name="Groth M."/>
            <person name="Platzer M."/>
        </authorList>
    </citation>
    <scope>NUCLEOTIDE SEQUENCE</scope>
    <source>
        <tissue evidence="2">Brain</tissue>
    </source>
</reference>
<dbReference type="AlphaFoldDB" id="A0A1A8H9I6"/>
<organism evidence="2">
    <name type="scientific">Nothobranchius korthausae</name>
    <dbReference type="NCBI Taxonomy" id="1143690"/>
    <lineage>
        <taxon>Eukaryota</taxon>
        <taxon>Metazoa</taxon>
        <taxon>Chordata</taxon>
        <taxon>Craniata</taxon>
        <taxon>Vertebrata</taxon>
        <taxon>Euteleostomi</taxon>
        <taxon>Actinopterygii</taxon>
        <taxon>Neopterygii</taxon>
        <taxon>Teleostei</taxon>
        <taxon>Neoteleostei</taxon>
        <taxon>Acanthomorphata</taxon>
        <taxon>Ovalentaria</taxon>
        <taxon>Atherinomorphae</taxon>
        <taxon>Cyprinodontiformes</taxon>
        <taxon>Nothobranchiidae</taxon>
        <taxon>Nothobranchius</taxon>
    </lineage>
</organism>
<gene>
    <name evidence="2" type="primary">Nfu_g_1_019935</name>
</gene>